<sequence>MPPLFNPRLVNDPAGDPGLFVPFFYEKRALLIDTGDLSALSARDILKITHVFITHTHMDHFIGFDRILRICLGRNKVLHTFGPEGFIEKMAARLSAYTWNLVENYQNPLRITATEIRKNELVSCIFDCSSRFVPQDYATRHLQSRTIHAEPAFSVDAAILDHDIACMGYAIKERFSVNIRREILQEMGFAPGPWLYAFKQALYAESDPESLFEIPRQYAPKNAQTRFSIGELTDRLAVVTKGHKIAYITDAAGHEQNTEKIISLAMDADHLFIEAAFLDEDRNLARRKKHLTAAAAGRIAARAGARRFTLFHFSPRYSENRDRVEQEARKAWKTAGTGEPFNRFPSR</sequence>
<comment type="caution">
    <text evidence="3">The sequence shown here is derived from an EMBL/GenBank/DDBJ whole genome shotgun (WGS) entry which is preliminary data.</text>
</comment>
<dbReference type="GO" id="GO:0042781">
    <property type="term" value="F:3'-tRNA processing endoribonuclease activity"/>
    <property type="evidence" value="ECO:0007669"/>
    <property type="project" value="UniProtKB-EC"/>
</dbReference>
<feature type="domain" description="Metallo-beta-lactamase" evidence="1">
    <location>
        <begin position="26"/>
        <end position="69"/>
    </location>
</feature>
<dbReference type="PANTHER" id="PTHR46018">
    <property type="entry name" value="ZINC PHOSPHODIESTERASE ELAC PROTEIN 1"/>
    <property type="match status" value="1"/>
</dbReference>
<dbReference type="EC" id="3.1.26.11" evidence="3"/>
<accession>A0A7W0C7K3</accession>
<reference evidence="3 4" key="1">
    <citation type="submission" date="2020-07" db="EMBL/GenBank/DDBJ databases">
        <title>Genomic Encyclopedia of Type Strains, Phase IV (KMG-IV): sequencing the most valuable type-strain genomes for metagenomic binning, comparative biology and taxonomic classification.</title>
        <authorList>
            <person name="Goeker M."/>
        </authorList>
    </citation>
    <scope>NUCLEOTIDE SEQUENCE [LARGE SCALE GENOMIC DNA]</scope>
    <source>
        <strain evidence="3 4">DSM 17721</strain>
    </source>
</reference>
<dbReference type="NCBIfam" id="NF002558">
    <property type="entry name" value="PRK02126.1"/>
    <property type="match status" value="1"/>
</dbReference>
<protein>
    <submittedName>
        <fullName evidence="3">Ribonuclease Z</fullName>
        <ecNumber evidence="3">3.1.26.11</ecNumber>
    </submittedName>
</protein>
<keyword evidence="3" id="KW-0378">Hydrolase</keyword>
<dbReference type="AlphaFoldDB" id="A0A7W0C7K3"/>
<dbReference type="Gene3D" id="3.60.15.10">
    <property type="entry name" value="Ribonuclease Z/Hydroxyacylglutathione hydrolase-like"/>
    <property type="match status" value="1"/>
</dbReference>
<organism evidence="3 4">
    <name type="scientific">Desulfosalsimonas propionicica</name>
    <dbReference type="NCBI Taxonomy" id="332175"/>
    <lineage>
        <taxon>Bacteria</taxon>
        <taxon>Pseudomonadati</taxon>
        <taxon>Thermodesulfobacteriota</taxon>
        <taxon>Desulfobacteria</taxon>
        <taxon>Desulfobacterales</taxon>
        <taxon>Desulfosalsimonadaceae</taxon>
        <taxon>Desulfosalsimonas</taxon>
    </lineage>
</organism>
<name>A0A7W0C7K3_9BACT</name>
<dbReference type="RefSeq" id="WP_181550286.1">
    <property type="nucleotide sequence ID" value="NZ_JACDUS010000002.1"/>
</dbReference>
<keyword evidence="4" id="KW-1185">Reference proteome</keyword>
<evidence type="ECO:0000313" key="3">
    <source>
        <dbReference type="EMBL" id="MBA2880619.1"/>
    </source>
</evidence>
<dbReference type="Pfam" id="PF00753">
    <property type="entry name" value="Lactamase_B"/>
    <property type="match status" value="1"/>
</dbReference>
<dbReference type="Proteomes" id="UP000525298">
    <property type="component" value="Unassembled WGS sequence"/>
</dbReference>
<dbReference type="InterPro" id="IPR036866">
    <property type="entry name" value="RibonucZ/Hydroxyglut_hydro"/>
</dbReference>
<evidence type="ECO:0000259" key="1">
    <source>
        <dbReference type="Pfam" id="PF00753"/>
    </source>
</evidence>
<feature type="domain" description="Metallo-beta-lactamase" evidence="2">
    <location>
        <begin position="237"/>
        <end position="313"/>
    </location>
</feature>
<gene>
    <name evidence="3" type="ORF">HNR65_000937</name>
</gene>
<dbReference type="SUPFAM" id="SSF56281">
    <property type="entry name" value="Metallo-hydrolase/oxidoreductase"/>
    <property type="match status" value="1"/>
</dbReference>
<dbReference type="Pfam" id="PF12706">
    <property type="entry name" value="Lactamase_B_2"/>
    <property type="match status" value="1"/>
</dbReference>
<proteinExistence type="predicted"/>
<evidence type="ECO:0000313" key="4">
    <source>
        <dbReference type="Proteomes" id="UP000525298"/>
    </source>
</evidence>
<dbReference type="EMBL" id="JACDUS010000002">
    <property type="protein sequence ID" value="MBA2880619.1"/>
    <property type="molecule type" value="Genomic_DNA"/>
</dbReference>
<evidence type="ECO:0000259" key="2">
    <source>
        <dbReference type="Pfam" id="PF12706"/>
    </source>
</evidence>
<dbReference type="InterPro" id="IPR001279">
    <property type="entry name" value="Metallo-B-lactamas"/>
</dbReference>
<dbReference type="PANTHER" id="PTHR46018:SF7">
    <property type="entry name" value="RIBONUCLEASE Z"/>
    <property type="match status" value="1"/>
</dbReference>